<proteinExistence type="predicted"/>
<accession>D8QTP1</accession>
<dbReference type="GO" id="GO:0004722">
    <property type="term" value="F:protein serine/threonine phosphatase activity"/>
    <property type="evidence" value="ECO:0000318"/>
    <property type="project" value="GO_Central"/>
</dbReference>
<dbReference type="Gene3D" id="3.60.40.10">
    <property type="entry name" value="PPM-type phosphatase domain"/>
    <property type="match status" value="1"/>
</dbReference>
<protein>
    <recommendedName>
        <fullName evidence="1">PPM-type phosphatase domain-containing protein</fullName>
    </recommendedName>
</protein>
<feature type="domain" description="PPM-type phosphatase" evidence="1">
    <location>
        <begin position="75"/>
        <end position="124"/>
    </location>
</feature>
<gene>
    <name evidence="2" type="ORF">SELMODRAFT_403288</name>
</gene>
<dbReference type="HOGENOM" id="CLU_1931150_0_0_1"/>
<reference evidence="2 3" key="1">
    <citation type="journal article" date="2011" name="Science">
        <title>The Selaginella genome identifies genetic changes associated with the evolution of vascular plants.</title>
        <authorList>
            <person name="Banks J.A."/>
            <person name="Nishiyama T."/>
            <person name="Hasebe M."/>
            <person name="Bowman J.L."/>
            <person name="Gribskov M."/>
            <person name="dePamphilis C."/>
            <person name="Albert V.A."/>
            <person name="Aono N."/>
            <person name="Aoyama T."/>
            <person name="Ambrose B.A."/>
            <person name="Ashton N.W."/>
            <person name="Axtell M.J."/>
            <person name="Barker E."/>
            <person name="Barker M.S."/>
            <person name="Bennetzen J.L."/>
            <person name="Bonawitz N.D."/>
            <person name="Chapple C."/>
            <person name="Cheng C."/>
            <person name="Correa L.G."/>
            <person name="Dacre M."/>
            <person name="DeBarry J."/>
            <person name="Dreyer I."/>
            <person name="Elias M."/>
            <person name="Engstrom E.M."/>
            <person name="Estelle M."/>
            <person name="Feng L."/>
            <person name="Finet C."/>
            <person name="Floyd S.K."/>
            <person name="Frommer W.B."/>
            <person name="Fujita T."/>
            <person name="Gramzow L."/>
            <person name="Gutensohn M."/>
            <person name="Harholt J."/>
            <person name="Hattori M."/>
            <person name="Heyl A."/>
            <person name="Hirai T."/>
            <person name="Hiwatashi Y."/>
            <person name="Ishikawa M."/>
            <person name="Iwata M."/>
            <person name="Karol K.G."/>
            <person name="Koehler B."/>
            <person name="Kolukisaoglu U."/>
            <person name="Kubo M."/>
            <person name="Kurata T."/>
            <person name="Lalonde S."/>
            <person name="Li K."/>
            <person name="Li Y."/>
            <person name="Litt A."/>
            <person name="Lyons E."/>
            <person name="Manning G."/>
            <person name="Maruyama T."/>
            <person name="Michael T.P."/>
            <person name="Mikami K."/>
            <person name="Miyazaki S."/>
            <person name="Morinaga S."/>
            <person name="Murata T."/>
            <person name="Mueller-Roeber B."/>
            <person name="Nelson D.R."/>
            <person name="Obara M."/>
            <person name="Oguri Y."/>
            <person name="Olmstead R.G."/>
            <person name="Onodera N."/>
            <person name="Petersen B.L."/>
            <person name="Pils B."/>
            <person name="Prigge M."/>
            <person name="Rensing S.A."/>
            <person name="Riano-Pachon D.M."/>
            <person name="Roberts A.W."/>
            <person name="Sato Y."/>
            <person name="Scheller H.V."/>
            <person name="Schulz B."/>
            <person name="Schulz C."/>
            <person name="Shakirov E.V."/>
            <person name="Shibagaki N."/>
            <person name="Shinohara N."/>
            <person name="Shippen D.E."/>
            <person name="Soerensen I."/>
            <person name="Sotooka R."/>
            <person name="Sugimoto N."/>
            <person name="Sugita M."/>
            <person name="Sumikawa N."/>
            <person name="Tanurdzic M."/>
            <person name="Theissen G."/>
            <person name="Ulvskov P."/>
            <person name="Wakazuki S."/>
            <person name="Weng J.K."/>
            <person name="Willats W.W."/>
            <person name="Wipf D."/>
            <person name="Wolf P.G."/>
            <person name="Yang L."/>
            <person name="Zimmer A.D."/>
            <person name="Zhu Q."/>
            <person name="Mitros T."/>
            <person name="Hellsten U."/>
            <person name="Loque D."/>
            <person name="Otillar R."/>
            <person name="Salamov A."/>
            <person name="Schmutz J."/>
            <person name="Shapiro H."/>
            <person name="Lindquist E."/>
            <person name="Lucas S."/>
            <person name="Rokhsar D."/>
            <person name="Grigoriev I.V."/>
        </authorList>
    </citation>
    <scope>NUCLEOTIDE SEQUENCE [LARGE SCALE GENOMIC DNA]</scope>
</reference>
<dbReference type="InterPro" id="IPR001932">
    <property type="entry name" value="PPM-type_phosphatase-like_dom"/>
</dbReference>
<evidence type="ECO:0000313" key="2">
    <source>
        <dbReference type="EMBL" id="EFJ36682.1"/>
    </source>
</evidence>
<dbReference type="GO" id="GO:0007165">
    <property type="term" value="P:signal transduction"/>
    <property type="evidence" value="ECO:0000318"/>
    <property type="project" value="GO_Central"/>
</dbReference>
<dbReference type="InParanoid" id="D8QTP1"/>
<dbReference type="SUPFAM" id="SSF81606">
    <property type="entry name" value="PP2C-like"/>
    <property type="match status" value="1"/>
</dbReference>
<dbReference type="AlphaFoldDB" id="D8QTP1"/>
<organism evidence="3">
    <name type="scientific">Selaginella moellendorffii</name>
    <name type="common">Spikemoss</name>
    <dbReference type="NCBI Taxonomy" id="88036"/>
    <lineage>
        <taxon>Eukaryota</taxon>
        <taxon>Viridiplantae</taxon>
        <taxon>Streptophyta</taxon>
        <taxon>Embryophyta</taxon>
        <taxon>Tracheophyta</taxon>
        <taxon>Lycopodiopsida</taxon>
        <taxon>Selaginellales</taxon>
        <taxon>Selaginellaceae</taxon>
        <taxon>Selaginella</taxon>
    </lineage>
</organism>
<keyword evidence="3" id="KW-1185">Reference proteome</keyword>
<dbReference type="Pfam" id="PF00481">
    <property type="entry name" value="PP2C"/>
    <property type="match status" value="1"/>
</dbReference>
<dbReference type="EMBL" id="GL377566">
    <property type="protein sequence ID" value="EFJ36682.1"/>
    <property type="molecule type" value="Genomic_DNA"/>
</dbReference>
<dbReference type="InterPro" id="IPR036457">
    <property type="entry name" value="PPM-type-like_dom_sf"/>
</dbReference>
<name>D8QTP1_SELML</name>
<evidence type="ECO:0000313" key="3">
    <source>
        <dbReference type="Proteomes" id="UP000001514"/>
    </source>
</evidence>
<dbReference type="KEGG" id="smo:SELMODRAFT_403288"/>
<dbReference type="Gramene" id="EFJ36682">
    <property type="protein sequence ID" value="EFJ36682"/>
    <property type="gene ID" value="SELMODRAFT_403288"/>
</dbReference>
<dbReference type="Proteomes" id="UP000001514">
    <property type="component" value="Unassembled WGS sequence"/>
</dbReference>
<sequence length="131" mass="14362">MEKLKVGGDQVARFAGSMSRMQSGFPGWQLCEEVASRQIHGLQILTAVGVQRPYLMTTRRVARRITVAGKEDDADSLMVTRSIGDWSFKSNLQLSQAVSAVPDIVNFDISKGCDFLLILVSDGVDKNSIDN</sequence>
<evidence type="ECO:0000259" key="1">
    <source>
        <dbReference type="Pfam" id="PF00481"/>
    </source>
</evidence>